<dbReference type="AlphaFoldDB" id="A0A943DF37"/>
<protein>
    <submittedName>
        <fullName evidence="3">MBL fold metallo-hydrolase</fullName>
    </submittedName>
</protein>
<dbReference type="SUPFAM" id="SSF56281">
    <property type="entry name" value="Metallo-hydrolase/oxidoreductase"/>
    <property type="match status" value="1"/>
</dbReference>
<dbReference type="Proteomes" id="UP000759273">
    <property type="component" value="Unassembled WGS sequence"/>
</dbReference>
<evidence type="ECO:0000259" key="2">
    <source>
        <dbReference type="SMART" id="SM00849"/>
    </source>
</evidence>
<feature type="domain" description="Metallo-beta-lactamase" evidence="2">
    <location>
        <begin position="25"/>
        <end position="225"/>
    </location>
</feature>
<organism evidence="3 4">
    <name type="scientific">Subdoligranulum variabile</name>
    <dbReference type="NCBI Taxonomy" id="214851"/>
    <lineage>
        <taxon>Bacteria</taxon>
        <taxon>Bacillati</taxon>
        <taxon>Bacillota</taxon>
        <taxon>Clostridia</taxon>
        <taxon>Eubacteriales</taxon>
        <taxon>Oscillospiraceae</taxon>
        <taxon>Subdoligranulum</taxon>
    </lineage>
</organism>
<comment type="caution">
    <text evidence="3">The sequence shown here is derived from an EMBL/GenBank/DDBJ whole genome shotgun (WGS) entry which is preliminary data.</text>
</comment>
<evidence type="ECO:0000313" key="4">
    <source>
        <dbReference type="Proteomes" id="UP000759273"/>
    </source>
</evidence>
<proteinExistence type="predicted"/>
<name>A0A943DF37_9FIRM</name>
<dbReference type="PANTHER" id="PTHR42951:SF22">
    <property type="entry name" value="METALLO BETA-LACTAMASE SUPERFAMILY LIPOPROTEIN"/>
    <property type="match status" value="1"/>
</dbReference>
<accession>A0A943DF37</accession>
<gene>
    <name evidence="3" type="ORF">KHY36_14320</name>
</gene>
<dbReference type="PANTHER" id="PTHR42951">
    <property type="entry name" value="METALLO-BETA-LACTAMASE DOMAIN-CONTAINING"/>
    <property type="match status" value="1"/>
</dbReference>
<sequence length="317" mass="35619">MTELTKLYPMVQIKKNTWEIDEFDCASIFLLIGTEKAMVIDCGMGIGDLRGAIEMITDKPLICVISHGHIDHTANARQFGEIWLNPKDQGIEIPMNYARRRYDTEHIAQRQKGSIGAPYNMYRLYAYDIEVDLREPGPDEPMPVIHDLTDGMQFDLGGRTVTAYECPGHTAGEMVFIDDQTHLMFAGDALNFNLGIGAVPVETTLKALRRLQAMQDQYTGIFNGHHDFRPLGMPLDDDCLPTVISMCEDIVAGHYSACTVPSFWGQPMPLSASDKSDFLPKDAPPMNANKPQPPRKRVTYRKGRNFLGFNPNLIHEE</sequence>
<feature type="region of interest" description="Disordered" evidence="1">
    <location>
        <begin position="274"/>
        <end position="301"/>
    </location>
</feature>
<dbReference type="InterPro" id="IPR050855">
    <property type="entry name" value="NDM-1-like"/>
</dbReference>
<dbReference type="InterPro" id="IPR036866">
    <property type="entry name" value="RibonucZ/Hydroxyglut_hydro"/>
</dbReference>
<dbReference type="SMART" id="SM00849">
    <property type="entry name" value="Lactamase_B"/>
    <property type="match status" value="1"/>
</dbReference>
<dbReference type="Pfam" id="PF00753">
    <property type="entry name" value="Lactamase_B"/>
    <property type="match status" value="1"/>
</dbReference>
<evidence type="ECO:0000313" key="3">
    <source>
        <dbReference type="EMBL" id="MBS5333684.1"/>
    </source>
</evidence>
<dbReference type="Gene3D" id="3.60.15.10">
    <property type="entry name" value="Ribonuclease Z/Hydroxyacylglutathione hydrolase-like"/>
    <property type="match status" value="1"/>
</dbReference>
<evidence type="ECO:0000256" key="1">
    <source>
        <dbReference type="SAM" id="MobiDB-lite"/>
    </source>
</evidence>
<dbReference type="EMBL" id="JAGZGG010000053">
    <property type="protein sequence ID" value="MBS5333684.1"/>
    <property type="molecule type" value="Genomic_DNA"/>
</dbReference>
<dbReference type="InterPro" id="IPR001279">
    <property type="entry name" value="Metallo-B-lactamas"/>
</dbReference>
<reference evidence="3" key="1">
    <citation type="submission" date="2021-02" db="EMBL/GenBank/DDBJ databases">
        <title>Infant gut strain persistence is associated with maternal origin, phylogeny, and functional potential including surface adhesion and iron acquisition.</title>
        <authorList>
            <person name="Lou Y.C."/>
        </authorList>
    </citation>
    <scope>NUCLEOTIDE SEQUENCE</scope>
    <source>
        <strain evidence="3">L3_101_000M1_dasL3_101_000M1_concoct_87</strain>
    </source>
</reference>